<keyword evidence="1 3" id="KW-0378">Hydrolase</keyword>
<proteinExistence type="predicted"/>
<dbReference type="InterPro" id="IPR029058">
    <property type="entry name" value="AB_hydrolase_fold"/>
</dbReference>
<dbReference type="PANTHER" id="PTHR43056">
    <property type="entry name" value="PEPTIDASE S9 PROLYL OLIGOPEPTIDASE"/>
    <property type="match status" value="1"/>
</dbReference>
<dbReference type="SUPFAM" id="SSF53474">
    <property type="entry name" value="alpha/beta-Hydrolases"/>
    <property type="match status" value="1"/>
</dbReference>
<dbReference type="Pfam" id="PF02129">
    <property type="entry name" value="Peptidase_S15"/>
    <property type="match status" value="1"/>
</dbReference>
<dbReference type="Pfam" id="PF08530">
    <property type="entry name" value="PepX_C"/>
    <property type="match status" value="1"/>
</dbReference>
<dbReference type="SMART" id="SM00939">
    <property type="entry name" value="PepX_C"/>
    <property type="match status" value="1"/>
</dbReference>
<dbReference type="InterPro" id="IPR008979">
    <property type="entry name" value="Galactose-bd-like_sf"/>
</dbReference>
<dbReference type="NCBIfam" id="TIGR00976">
    <property type="entry name" value="CocE_NonD"/>
    <property type="match status" value="1"/>
</dbReference>
<gene>
    <name evidence="3" type="ORF">NK718_14025</name>
</gene>
<protein>
    <submittedName>
        <fullName evidence="3">CocE/NonD family hydrolase</fullName>
    </submittedName>
</protein>
<dbReference type="Gene3D" id="1.10.3020.10">
    <property type="entry name" value="alpha-amino acid ester hydrolase ( Helical cap domain)"/>
    <property type="match status" value="1"/>
</dbReference>
<organism evidence="3 4">
    <name type="scientific">Alsobacter ponti</name>
    <dbReference type="NCBI Taxonomy" id="2962936"/>
    <lineage>
        <taxon>Bacteria</taxon>
        <taxon>Pseudomonadati</taxon>
        <taxon>Pseudomonadota</taxon>
        <taxon>Alphaproteobacteria</taxon>
        <taxon>Hyphomicrobiales</taxon>
        <taxon>Alsobacteraceae</taxon>
        <taxon>Alsobacter</taxon>
    </lineage>
</organism>
<dbReference type="EMBL" id="JANCLU010000013">
    <property type="protein sequence ID" value="MCP8939641.1"/>
    <property type="molecule type" value="Genomic_DNA"/>
</dbReference>
<name>A0ABT1LEV5_9HYPH</name>
<dbReference type="Gene3D" id="3.40.50.1820">
    <property type="entry name" value="alpha/beta hydrolase"/>
    <property type="match status" value="1"/>
</dbReference>
<accession>A0ABT1LEV5</accession>
<comment type="caution">
    <text evidence="3">The sequence shown here is derived from an EMBL/GenBank/DDBJ whole genome shotgun (WGS) entry which is preliminary data.</text>
</comment>
<dbReference type="RefSeq" id="WP_254743454.1">
    <property type="nucleotide sequence ID" value="NZ_JANCLU010000013.1"/>
</dbReference>
<evidence type="ECO:0000313" key="4">
    <source>
        <dbReference type="Proteomes" id="UP001205890"/>
    </source>
</evidence>
<dbReference type="Gene3D" id="2.60.120.260">
    <property type="entry name" value="Galactose-binding domain-like"/>
    <property type="match status" value="1"/>
</dbReference>
<evidence type="ECO:0000256" key="1">
    <source>
        <dbReference type="ARBA" id="ARBA00022801"/>
    </source>
</evidence>
<sequence length="648" mass="70549">MSVETIGADAPGATSVAARPVADDVVVLRDVMVTMRDGVRLATDVYLPARDGVALAGPFPTVMERTPYGKTARSRAEIELGMAEPMTREKVASYFVRAGYAVVYQDCRGRYGSQGEFVKYLSDAADGSDTCAWIVAQPWCAGRIGTMGLSYAAHTQAALASVSPPGLACMVLDSGGFSNAYLCGIRQGGAFELKQATWAYNRAHESPLAVADPLVAGALAAEDLHAWFRAMPWSEGRSPVRWAPDYEAYLLEQWRAGTFGEEWEKPGLWLEGHYDAVPDIPVLLMSSWYDVYVKTTFDNFAGLSRNGRRPVQVIMGAGLHGDRQKDHAGDASFGPAAPFDGNVAESWLGFRRRWFDRWLRGVENGVENDPPARLFLMGGGPGDRGGDGRIRLGGRWIEAASWPLPGARVEPWHIHADGSLAPAEPAADAEPFVYDFDPDDPVPTIGGALTSGQPIFEGGVFDQRESPRFFGCTRHGLPLSARRDVLAFETAPFGEDVAIVGPISVELWVASDAPDTDFTAKLIDVHPPSADYPTGFAVNLTDGIFRCRYRESWRTPKPIEAGRPFRIVIEPFATAALVKAGHRLRLDISSSNFPKFDVNPNSYAPEGRGRTRRVARNTVFCDAARPSRILLPFVPLDTLTPLRAVATD</sequence>
<dbReference type="InterPro" id="IPR013736">
    <property type="entry name" value="Xaa-Pro_dipept_C"/>
</dbReference>
<dbReference type="InterPro" id="IPR005674">
    <property type="entry name" value="CocE/Ser_esterase"/>
</dbReference>
<keyword evidence="4" id="KW-1185">Reference proteome</keyword>
<dbReference type="Proteomes" id="UP001205890">
    <property type="component" value="Unassembled WGS sequence"/>
</dbReference>
<reference evidence="3 4" key="1">
    <citation type="submission" date="2022-07" db="EMBL/GenBank/DDBJ databases">
        <authorList>
            <person name="Li W.-J."/>
            <person name="Deng Q.-Q."/>
        </authorList>
    </citation>
    <scope>NUCLEOTIDE SEQUENCE [LARGE SCALE GENOMIC DNA]</scope>
    <source>
        <strain evidence="3 4">SYSU M60028</strain>
    </source>
</reference>
<feature type="domain" description="Xaa-Pro dipeptidyl-peptidase C-terminal" evidence="2">
    <location>
        <begin position="352"/>
        <end position="630"/>
    </location>
</feature>
<evidence type="ECO:0000259" key="2">
    <source>
        <dbReference type="SMART" id="SM00939"/>
    </source>
</evidence>
<dbReference type="PANTHER" id="PTHR43056:SF10">
    <property type="entry name" value="COCE_NOND FAMILY, PUTATIVE (AFU_ORTHOLOGUE AFUA_7G00600)-RELATED"/>
    <property type="match status" value="1"/>
</dbReference>
<dbReference type="InterPro" id="IPR000383">
    <property type="entry name" value="Xaa-Pro-like_dom"/>
</dbReference>
<dbReference type="GO" id="GO:0016787">
    <property type="term" value="F:hydrolase activity"/>
    <property type="evidence" value="ECO:0007669"/>
    <property type="project" value="UniProtKB-KW"/>
</dbReference>
<dbReference type="SUPFAM" id="SSF49785">
    <property type="entry name" value="Galactose-binding domain-like"/>
    <property type="match status" value="1"/>
</dbReference>
<dbReference type="InterPro" id="IPR050585">
    <property type="entry name" value="Xaa-Pro_dipeptidyl-ppase/CocE"/>
</dbReference>
<evidence type="ECO:0000313" key="3">
    <source>
        <dbReference type="EMBL" id="MCP8939641.1"/>
    </source>
</evidence>